<gene>
    <name evidence="1" type="ORF">HCAN_1499</name>
</gene>
<dbReference type="STRING" id="537970.HCAN_1499"/>
<organism evidence="1 2">
    <name type="scientific">Helicobacter canadensis MIT 98-5491</name>
    <dbReference type="NCBI Taxonomy" id="537970"/>
    <lineage>
        <taxon>Bacteria</taxon>
        <taxon>Pseudomonadati</taxon>
        <taxon>Campylobacterota</taxon>
        <taxon>Epsilonproteobacteria</taxon>
        <taxon>Campylobacterales</taxon>
        <taxon>Helicobacteraceae</taxon>
        <taxon>Helicobacter</taxon>
    </lineage>
</organism>
<dbReference type="RefSeq" id="WP_006656988.1">
    <property type="nucleotide sequence ID" value="NZ_CM000776.2"/>
</dbReference>
<dbReference type="HOGENOM" id="CLU_1862407_0_0_7"/>
<proteinExistence type="predicted"/>
<dbReference type="AlphaFoldDB" id="C5ZYI6"/>
<sequence length="137" mass="15583">MATNGKSNENSLGVKTLNNQEMSEILGGAYAQQAIRKQYGVVDNFGNNIYYTAYYEVRLETGDSAYFNLGSDYYAAIATTYNFKTNKITSEVVKINKNNPSNVKTLDFQNNVIGRIKNYKAVESWIKQDKINIKYFK</sequence>
<dbReference type="EMBL" id="CM000776">
    <property type="protein sequence ID" value="EES90204.1"/>
    <property type="molecule type" value="Genomic_DNA"/>
</dbReference>
<name>C5ZYI6_9HELI</name>
<evidence type="ECO:0000313" key="1">
    <source>
        <dbReference type="EMBL" id="EES90204.1"/>
    </source>
</evidence>
<keyword evidence="2" id="KW-1185">Reference proteome</keyword>
<accession>C5ZYI6</accession>
<dbReference type="OrthoDB" id="5325392at2"/>
<reference evidence="1 2" key="1">
    <citation type="journal article" date="2009" name="J. Bacteriol.">
        <title>Genome sequence of the emerging pathogen Helicobacter canadensis.</title>
        <authorList>
            <person name="Loman N.J."/>
            <person name="Snyder L.A."/>
            <person name="Linton J.D."/>
            <person name="Langdon R."/>
            <person name="Lawson A.J."/>
            <person name="Weinstock G.M."/>
            <person name="Wren B.W."/>
            <person name="Pallen M.J."/>
        </authorList>
    </citation>
    <scope>NUCLEOTIDE SEQUENCE [LARGE SCALE GENOMIC DNA]</scope>
    <source>
        <strain evidence="1 2">MIT 98-5491</strain>
    </source>
</reference>
<protein>
    <submittedName>
        <fullName evidence="1">Uncharacterized protein</fullName>
    </submittedName>
</protein>
<evidence type="ECO:0000313" key="2">
    <source>
        <dbReference type="Proteomes" id="UP000007032"/>
    </source>
</evidence>
<dbReference type="Proteomes" id="UP000007032">
    <property type="component" value="Chromosome"/>
</dbReference>